<feature type="coiled-coil region" evidence="2">
    <location>
        <begin position="160"/>
        <end position="187"/>
    </location>
</feature>
<dbReference type="GO" id="GO:0006354">
    <property type="term" value="P:DNA-templated transcription elongation"/>
    <property type="evidence" value="ECO:0007669"/>
    <property type="project" value="InterPro"/>
</dbReference>
<evidence type="ECO:0000313" key="4">
    <source>
        <dbReference type="EMBL" id="QQZ58853.1"/>
    </source>
</evidence>
<dbReference type="AlphaFoldDB" id="A0A974P8R1"/>
<dbReference type="EMBL" id="CP068595">
    <property type="protein sequence ID" value="QQZ58853.1"/>
    <property type="molecule type" value="Genomic_DNA"/>
</dbReference>
<gene>
    <name evidence="4" type="ORF">JI735_19165</name>
</gene>
<dbReference type="SUPFAM" id="SSF82679">
    <property type="entry name" value="N-utilization substance G protein NusG, N-terminal domain"/>
    <property type="match status" value="1"/>
</dbReference>
<keyword evidence="5" id="KW-1185">Reference proteome</keyword>
<evidence type="ECO:0000256" key="1">
    <source>
        <dbReference type="ARBA" id="ARBA00023163"/>
    </source>
</evidence>
<protein>
    <recommendedName>
        <fullName evidence="3">NusG-like N-terminal domain-containing protein</fullName>
    </recommendedName>
</protein>
<keyword evidence="1" id="KW-0804">Transcription</keyword>
<evidence type="ECO:0000259" key="3">
    <source>
        <dbReference type="SMART" id="SM00738"/>
    </source>
</evidence>
<dbReference type="InterPro" id="IPR006645">
    <property type="entry name" value="NGN-like_dom"/>
</dbReference>
<dbReference type="SMART" id="SM00738">
    <property type="entry name" value="NGN"/>
    <property type="match status" value="1"/>
</dbReference>
<organism evidence="4 5">
    <name type="scientific">Paenibacillus sonchi</name>
    <dbReference type="NCBI Taxonomy" id="373687"/>
    <lineage>
        <taxon>Bacteria</taxon>
        <taxon>Bacillati</taxon>
        <taxon>Bacillota</taxon>
        <taxon>Bacilli</taxon>
        <taxon>Bacillales</taxon>
        <taxon>Paenibacillaceae</taxon>
        <taxon>Paenibacillus</taxon>
        <taxon>Paenibacillus sonchi group</taxon>
    </lineage>
</organism>
<dbReference type="CDD" id="cd08000">
    <property type="entry name" value="NGN"/>
    <property type="match status" value="1"/>
</dbReference>
<keyword evidence="2" id="KW-0175">Coiled coil</keyword>
<reference evidence="4 5" key="1">
    <citation type="submission" date="2021-01" db="EMBL/GenBank/DDBJ databases">
        <title>Whole genome sequence of Paenibacillus sonchi LMG 24727 for comparative genomics.</title>
        <authorList>
            <person name="Lee G."/>
            <person name="Kim M.-J."/>
            <person name="Lim K."/>
            <person name="Shin J.-H."/>
        </authorList>
    </citation>
    <scope>NUCLEOTIDE SEQUENCE [LARGE SCALE GENOMIC DNA]</scope>
    <source>
        <strain evidence="4 5">LMG 24727</strain>
    </source>
</reference>
<name>A0A974P8R1_9BACL</name>
<proteinExistence type="predicted"/>
<accession>A0A974P8R1</accession>
<sequence>MGAAFAIQVKTGKENNVQKLMEWAFSKSETAQKWIKAIHNFTESTVRILSDGSFGKEIQRAVMPGYIFLEMNYSVDENNQSAYIPADVWHLIKSIPGVLKQFTNSGQIIGAEEFHNMLGLDMEEKIEVAVPVQENATASEVSKVNETERGVKEALHQVNIASNEEERVVAEQVLKAAEQNMSQLTETTYEEDKGMVATELVKVKMDSLMSRIKTLVRGGKECVRVPKSMMNTIILQIDESDKLSPTVIITRLLNYIRNVGKG</sequence>
<feature type="domain" description="NusG-like N-terminal" evidence="3">
    <location>
        <begin position="1"/>
        <end position="121"/>
    </location>
</feature>
<dbReference type="KEGG" id="pson:JI735_19165"/>
<dbReference type="Proteomes" id="UP000595841">
    <property type="component" value="Chromosome"/>
</dbReference>
<dbReference type="Gene3D" id="3.30.70.940">
    <property type="entry name" value="NusG, N-terminal domain"/>
    <property type="match status" value="1"/>
</dbReference>
<dbReference type="InterPro" id="IPR036735">
    <property type="entry name" value="NGN_dom_sf"/>
</dbReference>
<evidence type="ECO:0000313" key="5">
    <source>
        <dbReference type="Proteomes" id="UP000595841"/>
    </source>
</evidence>
<dbReference type="RefSeq" id="WP_039834657.1">
    <property type="nucleotide sequence ID" value="NZ_CP068595.1"/>
</dbReference>
<evidence type="ECO:0000256" key="2">
    <source>
        <dbReference type="SAM" id="Coils"/>
    </source>
</evidence>
<dbReference type="Pfam" id="PF02357">
    <property type="entry name" value="NusG"/>
    <property type="match status" value="1"/>
</dbReference>